<dbReference type="Pfam" id="PF23545">
    <property type="entry name" value="Zn_ribbon_HMPTM"/>
    <property type="match status" value="1"/>
</dbReference>
<keyword evidence="1" id="KW-0949">S-adenosyl-L-methionine</keyword>
<name>A0AA51UJ31_9EURY</name>
<proteinExistence type="predicted"/>
<protein>
    <submittedName>
        <fullName evidence="6">Radical SAM protein</fullName>
    </submittedName>
</protein>
<evidence type="ECO:0000313" key="6">
    <source>
        <dbReference type="EMBL" id="WMW23047.1"/>
    </source>
</evidence>
<organism evidence="6 7">
    <name type="scientific">Methanolobus mangrovi</name>
    <dbReference type="NCBI Taxonomy" id="3072977"/>
    <lineage>
        <taxon>Archaea</taxon>
        <taxon>Methanobacteriati</taxon>
        <taxon>Methanobacteriota</taxon>
        <taxon>Stenosarchaea group</taxon>
        <taxon>Methanomicrobia</taxon>
        <taxon>Methanosarcinales</taxon>
        <taxon>Methanosarcinaceae</taxon>
        <taxon>Methanolobus</taxon>
    </lineage>
</organism>
<dbReference type="PANTHER" id="PTHR43306:SF1">
    <property type="entry name" value="7,8-DIHYDRO-6-HYDROXYMETHYLPTERIN DIMETHYLTRANSFERASE"/>
    <property type="match status" value="1"/>
</dbReference>
<evidence type="ECO:0000259" key="5">
    <source>
        <dbReference type="PROSITE" id="PS51918"/>
    </source>
</evidence>
<keyword evidence="2" id="KW-0479">Metal-binding</keyword>
<dbReference type="PROSITE" id="PS51918">
    <property type="entry name" value="RADICAL_SAM"/>
    <property type="match status" value="1"/>
</dbReference>
<dbReference type="EMBL" id="CP133594">
    <property type="protein sequence ID" value="WMW23047.1"/>
    <property type="molecule type" value="Genomic_DNA"/>
</dbReference>
<evidence type="ECO:0000256" key="4">
    <source>
        <dbReference type="ARBA" id="ARBA00023014"/>
    </source>
</evidence>
<feature type="domain" description="Radical SAM core" evidence="5">
    <location>
        <begin position="86"/>
        <end position="303"/>
    </location>
</feature>
<evidence type="ECO:0000313" key="7">
    <source>
        <dbReference type="Proteomes" id="UP001183006"/>
    </source>
</evidence>
<dbReference type="Pfam" id="PF04055">
    <property type="entry name" value="Radical_SAM"/>
    <property type="match status" value="1"/>
</dbReference>
<reference evidence="6" key="1">
    <citation type="submission" date="2023-08" db="EMBL/GenBank/DDBJ databases">
        <title>Methanolobus mangrovi sp. nov. and Methanolobus sediminis sp. nov, two novel methylotrophic methanogens isolated from mangrove sediments in China.</title>
        <authorList>
            <person name="Zhou J."/>
        </authorList>
    </citation>
    <scope>NUCLEOTIDE SEQUENCE</scope>
    <source>
        <strain evidence="6">FTZ2</strain>
    </source>
</reference>
<dbReference type="InterPro" id="IPR007197">
    <property type="entry name" value="rSAM"/>
</dbReference>
<dbReference type="KEGG" id="mmav:RE476_04240"/>
<keyword evidence="4" id="KW-0411">Iron-sulfur</keyword>
<dbReference type="GO" id="GO:0046872">
    <property type="term" value="F:metal ion binding"/>
    <property type="evidence" value="ECO:0007669"/>
    <property type="project" value="UniProtKB-KW"/>
</dbReference>
<evidence type="ECO:0000256" key="2">
    <source>
        <dbReference type="ARBA" id="ARBA00022723"/>
    </source>
</evidence>
<dbReference type="InterPro" id="IPR058240">
    <property type="entry name" value="rSAM_sf"/>
</dbReference>
<dbReference type="SFLD" id="SFLDG01067">
    <property type="entry name" value="SPASM/twitch_domain_containing"/>
    <property type="match status" value="1"/>
</dbReference>
<keyword evidence="7" id="KW-1185">Reference proteome</keyword>
<sequence>MEQIGTVHSLCPECLAKIEGIKYVEDGKVYIMKNCADHGNFITLVSEDVNHYRQMEECFDVDRAKARAPLTDVERGCPFDCGLCPSHKQDTCLAIVEVTDRCNMACTYCFANSSMDASLDPDMDTIRKMFETVKKCQNDPTCIQISGGEPTLRDDLPEIIRMGKEIGITHIELNTNGIRISKDQDYFNRIAAAGVDAIYLGFDGVSDDVYMQRTGRKMLDVKTEVINRCEKAGIGVVLVPLVANGYNLHEVGKIIKFAASKVPAVRGVHFQPVFHSGRSPSDTTDKVTILELLQEIEKQTDGQLKVKNFTPSLMPHAHCGATCLTLVEGDGFLPLTNISLGAAKSAFDVASKTKKSIMGRWKGLEKDEKSTSSCGDLLIKSSCCEKSLSDITVKGSCCEKPLVDILPKNSGSKLGGGWADFIEMSKNTYLTISTMAFQDVWSYEQDRVENCCIHVVTQDGRFIPFCNYNMTDCNGNFLYRNAA</sequence>
<dbReference type="SMART" id="SM00729">
    <property type="entry name" value="Elp3"/>
    <property type="match status" value="1"/>
</dbReference>
<dbReference type="PANTHER" id="PTHR43306">
    <property type="entry name" value="7,8-DIHYDRO-6-HYDROXYMETHYLPTERIN DIMETHYLTRANSFERASE"/>
    <property type="match status" value="1"/>
</dbReference>
<dbReference type="Proteomes" id="UP001183006">
    <property type="component" value="Chromosome"/>
</dbReference>
<dbReference type="GO" id="GO:0003824">
    <property type="term" value="F:catalytic activity"/>
    <property type="evidence" value="ECO:0007669"/>
    <property type="project" value="InterPro"/>
</dbReference>
<dbReference type="SFLD" id="SFLDG01100">
    <property type="entry name" value="methyltransferase_(Class_D)"/>
    <property type="match status" value="1"/>
</dbReference>
<dbReference type="SUPFAM" id="SSF102114">
    <property type="entry name" value="Radical SAM enzymes"/>
    <property type="match status" value="1"/>
</dbReference>
<dbReference type="AlphaFoldDB" id="A0AA51UJ31"/>
<accession>A0AA51UJ31</accession>
<evidence type="ECO:0000256" key="3">
    <source>
        <dbReference type="ARBA" id="ARBA00023004"/>
    </source>
</evidence>
<dbReference type="SFLD" id="SFLDS00029">
    <property type="entry name" value="Radical_SAM"/>
    <property type="match status" value="1"/>
</dbReference>
<dbReference type="Gene3D" id="3.20.20.70">
    <property type="entry name" value="Aldolase class I"/>
    <property type="match status" value="1"/>
</dbReference>
<keyword evidence="3" id="KW-0408">Iron</keyword>
<dbReference type="RefSeq" id="WP_309309163.1">
    <property type="nucleotide sequence ID" value="NZ_CP133594.1"/>
</dbReference>
<gene>
    <name evidence="6" type="ORF">RE476_04240</name>
</gene>
<dbReference type="GeneID" id="84229323"/>
<dbReference type="GO" id="GO:0051536">
    <property type="term" value="F:iron-sulfur cluster binding"/>
    <property type="evidence" value="ECO:0007669"/>
    <property type="project" value="UniProtKB-KW"/>
</dbReference>
<dbReference type="CDD" id="cd01335">
    <property type="entry name" value="Radical_SAM"/>
    <property type="match status" value="1"/>
</dbReference>
<dbReference type="InterPro" id="IPR006638">
    <property type="entry name" value="Elp3/MiaA/NifB-like_rSAM"/>
</dbReference>
<dbReference type="InterPro" id="IPR056488">
    <property type="entry name" value="Zn_ribbon_HMPTM"/>
</dbReference>
<evidence type="ECO:0000256" key="1">
    <source>
        <dbReference type="ARBA" id="ARBA00022691"/>
    </source>
</evidence>
<dbReference type="InterPro" id="IPR013785">
    <property type="entry name" value="Aldolase_TIM"/>
</dbReference>
<dbReference type="InterPro" id="IPR034474">
    <property type="entry name" value="Methyltransferase_Class_D"/>
</dbReference>